<proteinExistence type="predicted"/>
<dbReference type="Gramene" id="Psat07G0523400-T1">
    <property type="protein sequence ID" value="KAI5389845.1"/>
    <property type="gene ID" value="KIW84_075234"/>
</dbReference>
<feature type="non-terminal residue" evidence="2">
    <location>
        <position position="1"/>
    </location>
</feature>
<name>A0A9D4VW49_PEA</name>
<dbReference type="Pfam" id="PF18402">
    <property type="entry name" value="Thioredoxin_14"/>
    <property type="match status" value="1"/>
</dbReference>
<feature type="domain" description="UGGT thioredoxin-like" evidence="1">
    <location>
        <begin position="12"/>
        <end position="97"/>
    </location>
</feature>
<dbReference type="GO" id="GO:0036503">
    <property type="term" value="P:ERAD pathway"/>
    <property type="evidence" value="ECO:0007669"/>
    <property type="project" value="TreeGrafter"/>
</dbReference>
<comment type="caution">
    <text evidence="2">The sequence shown here is derived from an EMBL/GenBank/DDBJ whole genome shotgun (WGS) entry which is preliminary data.</text>
</comment>
<reference evidence="2 3" key="1">
    <citation type="journal article" date="2022" name="Nat. Genet.">
        <title>Improved pea reference genome and pan-genome highlight genomic features and evolutionary characteristics.</title>
        <authorList>
            <person name="Yang T."/>
            <person name="Liu R."/>
            <person name="Luo Y."/>
            <person name="Hu S."/>
            <person name="Wang D."/>
            <person name="Wang C."/>
            <person name="Pandey M.K."/>
            <person name="Ge S."/>
            <person name="Xu Q."/>
            <person name="Li N."/>
            <person name="Li G."/>
            <person name="Huang Y."/>
            <person name="Saxena R.K."/>
            <person name="Ji Y."/>
            <person name="Li M."/>
            <person name="Yan X."/>
            <person name="He Y."/>
            <person name="Liu Y."/>
            <person name="Wang X."/>
            <person name="Xiang C."/>
            <person name="Varshney R.K."/>
            <person name="Ding H."/>
            <person name="Gao S."/>
            <person name="Zong X."/>
        </authorList>
    </citation>
    <scope>NUCLEOTIDE SEQUENCE [LARGE SCALE GENOMIC DNA]</scope>
    <source>
        <strain evidence="2 3">cv. Zhongwan 6</strain>
    </source>
</reference>
<dbReference type="GO" id="GO:0018279">
    <property type="term" value="P:protein N-linked glycosylation via asparagine"/>
    <property type="evidence" value="ECO:0007669"/>
    <property type="project" value="TreeGrafter"/>
</dbReference>
<evidence type="ECO:0000313" key="2">
    <source>
        <dbReference type="EMBL" id="KAI5389845.1"/>
    </source>
</evidence>
<organism evidence="2 3">
    <name type="scientific">Pisum sativum</name>
    <name type="common">Garden pea</name>
    <name type="synonym">Lathyrus oleraceus</name>
    <dbReference type="NCBI Taxonomy" id="3888"/>
    <lineage>
        <taxon>Eukaryota</taxon>
        <taxon>Viridiplantae</taxon>
        <taxon>Streptophyta</taxon>
        <taxon>Embryophyta</taxon>
        <taxon>Tracheophyta</taxon>
        <taxon>Spermatophyta</taxon>
        <taxon>Magnoliopsida</taxon>
        <taxon>eudicotyledons</taxon>
        <taxon>Gunneridae</taxon>
        <taxon>Pentapetalae</taxon>
        <taxon>rosids</taxon>
        <taxon>fabids</taxon>
        <taxon>Fabales</taxon>
        <taxon>Fabaceae</taxon>
        <taxon>Papilionoideae</taxon>
        <taxon>50 kb inversion clade</taxon>
        <taxon>NPAAA clade</taxon>
        <taxon>Hologalegina</taxon>
        <taxon>IRL clade</taxon>
        <taxon>Fabeae</taxon>
        <taxon>Lathyrus</taxon>
    </lineage>
</organism>
<sequence length="129" mass="14463">KSPPQEILLKLKKEPELKELSQESSKTVFKLGLSKIQCSLLMNGLFIDPTEEALLNALNDETQRLQEQVYFGQIKSHTDVLDKLLSEAGIQGYNPRIISDNKPRFISLAMFTFGEASILNGINYLHSPG</sequence>
<evidence type="ECO:0000259" key="1">
    <source>
        <dbReference type="Pfam" id="PF18402"/>
    </source>
</evidence>
<dbReference type="PANTHER" id="PTHR11226:SF0">
    <property type="entry name" value="UDP-GLUCOSE:GLYCOPROTEIN GLUCOSYLTRANSFERASE"/>
    <property type="match status" value="1"/>
</dbReference>
<keyword evidence="3" id="KW-1185">Reference proteome</keyword>
<dbReference type="GO" id="GO:0005783">
    <property type="term" value="C:endoplasmic reticulum"/>
    <property type="evidence" value="ECO:0007669"/>
    <property type="project" value="TreeGrafter"/>
</dbReference>
<dbReference type="GO" id="GO:0003980">
    <property type="term" value="F:UDP-glucose:glycoprotein glucosyltransferase activity"/>
    <property type="evidence" value="ECO:0007669"/>
    <property type="project" value="InterPro"/>
</dbReference>
<protein>
    <recommendedName>
        <fullName evidence="1">UGGT thioredoxin-like domain-containing protein</fullName>
    </recommendedName>
</protein>
<gene>
    <name evidence="2" type="ORF">KIW84_075234</name>
</gene>
<dbReference type="InterPro" id="IPR009448">
    <property type="entry name" value="UDP-g_GGtrans"/>
</dbReference>
<dbReference type="Proteomes" id="UP001058974">
    <property type="component" value="Chromosome 7"/>
</dbReference>
<feature type="non-terminal residue" evidence="2">
    <location>
        <position position="129"/>
    </location>
</feature>
<dbReference type="EMBL" id="JAMSHJ010000007">
    <property type="protein sequence ID" value="KAI5389845.1"/>
    <property type="molecule type" value="Genomic_DNA"/>
</dbReference>
<evidence type="ECO:0000313" key="3">
    <source>
        <dbReference type="Proteomes" id="UP001058974"/>
    </source>
</evidence>
<dbReference type="AlphaFoldDB" id="A0A9D4VW49"/>
<accession>A0A9D4VW49</accession>
<dbReference type="PANTHER" id="PTHR11226">
    <property type="entry name" value="UDP-GLUCOSE GLYCOPROTEIN:GLUCOSYLTRANSFERASE"/>
    <property type="match status" value="1"/>
</dbReference>
<dbReference type="GO" id="GO:0051082">
    <property type="term" value="F:unfolded protein binding"/>
    <property type="evidence" value="ECO:0007669"/>
    <property type="project" value="TreeGrafter"/>
</dbReference>
<dbReference type="InterPro" id="IPR040692">
    <property type="entry name" value="UGGT_TRXL_3"/>
</dbReference>